<proteinExistence type="predicted"/>
<reference evidence="1 2" key="1">
    <citation type="submission" date="2018-06" db="EMBL/GenBank/DDBJ databases">
        <authorList>
            <consortium name="Pathogen Informatics"/>
            <person name="Doyle S."/>
        </authorList>
    </citation>
    <scope>NUCLEOTIDE SEQUENCE [LARGE SCALE GENOMIC DNA]</scope>
    <source>
        <strain evidence="1 2">NCTC1542</strain>
    </source>
</reference>
<dbReference type="AlphaFoldDB" id="A0A378WFD9"/>
<gene>
    <name evidence="1" type="ORF">NCTC1542_06948</name>
</gene>
<dbReference type="Proteomes" id="UP000255389">
    <property type="component" value="Unassembled WGS sequence"/>
</dbReference>
<name>A0A378WFD9_MYCFO</name>
<accession>A0A378WFD9</accession>
<evidence type="ECO:0000313" key="2">
    <source>
        <dbReference type="Proteomes" id="UP000255389"/>
    </source>
</evidence>
<organism evidence="1 2">
    <name type="scientific">Mycolicibacterium fortuitum</name>
    <name type="common">Mycobacterium fortuitum</name>
    <dbReference type="NCBI Taxonomy" id="1766"/>
    <lineage>
        <taxon>Bacteria</taxon>
        <taxon>Bacillati</taxon>
        <taxon>Actinomycetota</taxon>
        <taxon>Actinomycetes</taxon>
        <taxon>Mycobacteriales</taxon>
        <taxon>Mycobacteriaceae</taxon>
        <taxon>Mycolicibacterium</taxon>
    </lineage>
</organism>
<protein>
    <submittedName>
        <fullName evidence="1">Uncharacterized protein</fullName>
    </submittedName>
</protein>
<dbReference type="EMBL" id="UGQY01000006">
    <property type="protein sequence ID" value="SUA31593.1"/>
    <property type="molecule type" value="Genomic_DNA"/>
</dbReference>
<sequence>MTSRVLKVGDLFTHTDIKTRPCTHCGAPAAALDDRTMHFEAADNGAKTAWAQCYTLLRGRRKKTGTVAEIAA</sequence>
<evidence type="ECO:0000313" key="1">
    <source>
        <dbReference type="EMBL" id="SUA31593.1"/>
    </source>
</evidence>